<reference evidence="2 3" key="1">
    <citation type="submission" date="2024-01" db="EMBL/GenBank/DDBJ databases">
        <title>Genome assemblies of Stephania.</title>
        <authorList>
            <person name="Yang L."/>
        </authorList>
    </citation>
    <scope>NUCLEOTIDE SEQUENCE [LARGE SCALE GENOMIC DNA]</scope>
    <source>
        <strain evidence="2">YNDBR</strain>
        <tissue evidence="2">Leaf</tissue>
    </source>
</reference>
<dbReference type="AlphaFoldDB" id="A0AAP0IE93"/>
<proteinExistence type="predicted"/>
<evidence type="ECO:0000256" key="1">
    <source>
        <dbReference type="SAM" id="MobiDB-lite"/>
    </source>
</evidence>
<feature type="compositionally biased region" description="Basic and acidic residues" evidence="1">
    <location>
        <begin position="1"/>
        <end position="10"/>
    </location>
</feature>
<organism evidence="2 3">
    <name type="scientific">Stephania yunnanensis</name>
    <dbReference type="NCBI Taxonomy" id="152371"/>
    <lineage>
        <taxon>Eukaryota</taxon>
        <taxon>Viridiplantae</taxon>
        <taxon>Streptophyta</taxon>
        <taxon>Embryophyta</taxon>
        <taxon>Tracheophyta</taxon>
        <taxon>Spermatophyta</taxon>
        <taxon>Magnoliopsida</taxon>
        <taxon>Ranunculales</taxon>
        <taxon>Menispermaceae</taxon>
        <taxon>Menispermoideae</taxon>
        <taxon>Cissampelideae</taxon>
        <taxon>Stephania</taxon>
    </lineage>
</organism>
<evidence type="ECO:0000313" key="3">
    <source>
        <dbReference type="Proteomes" id="UP001420932"/>
    </source>
</evidence>
<evidence type="ECO:0000313" key="2">
    <source>
        <dbReference type="EMBL" id="KAK9113652.1"/>
    </source>
</evidence>
<dbReference type="Proteomes" id="UP001420932">
    <property type="component" value="Unassembled WGS sequence"/>
</dbReference>
<comment type="caution">
    <text evidence="2">The sequence shown here is derived from an EMBL/GenBank/DDBJ whole genome shotgun (WGS) entry which is preliminary data.</text>
</comment>
<feature type="region of interest" description="Disordered" evidence="1">
    <location>
        <begin position="1"/>
        <end position="71"/>
    </location>
</feature>
<dbReference type="EMBL" id="JBBNAF010000009">
    <property type="protein sequence ID" value="KAK9113652.1"/>
    <property type="molecule type" value="Genomic_DNA"/>
</dbReference>
<sequence length="105" mass="11981">MDKEARRTLEHALGTMPRQDPRTHDPATPSRWDLTEPRLAPEVPGCNQTPLSSPCPLEKHGTRPSKRGWTKSKRFQAVEELPWSWAGVMIKARPRKFRIHGACCN</sequence>
<protein>
    <submittedName>
        <fullName evidence="2">Uncharacterized protein</fullName>
    </submittedName>
</protein>
<feature type="compositionally biased region" description="Basic residues" evidence="1">
    <location>
        <begin position="62"/>
        <end position="71"/>
    </location>
</feature>
<accession>A0AAP0IE93</accession>
<gene>
    <name evidence="2" type="ORF">Syun_020449</name>
</gene>
<keyword evidence="3" id="KW-1185">Reference proteome</keyword>
<name>A0AAP0IE93_9MAGN</name>